<accession>K0CEB4</accession>
<dbReference type="eggNOG" id="COG5606">
    <property type="taxonomic scope" value="Bacteria"/>
</dbReference>
<dbReference type="OrthoDB" id="9788479at2"/>
<reference evidence="1 2" key="1">
    <citation type="journal article" date="2012" name="J. Bacteriol.">
        <title>Complete genome sequence of Alcanivorax dieselolei type strain B5.</title>
        <authorList>
            <person name="Lai Q."/>
            <person name="Li W."/>
            <person name="Shao Z."/>
        </authorList>
    </citation>
    <scope>NUCLEOTIDE SEQUENCE [LARGE SCALE GENOMIC DNA]</scope>
    <source>
        <strain evidence="2">DSM 16502 / CGMCC 1.3690 / B-5</strain>
    </source>
</reference>
<proteinExistence type="predicted"/>
<dbReference type="RefSeq" id="WP_014994080.1">
    <property type="nucleotide sequence ID" value="NC_018691.1"/>
</dbReference>
<sequence length="186" mass="20689">MTSVFVAGSRQLVRLNEQVLERLRNIVTGSYQVLIGDANGADKAVQSFLFGQGYSKVLVFCSGLKCRNNLGAWPTFNVDVPKGVTGRAFYTYKDIEMAKKADYGLMLWDGKSPGTINNVAELLKRERKVLVYFAPKQLFLPVGSVCDMEGLLLHCAPDDVLKIEKKVGLKDKLRKAVESEQSVLHF</sequence>
<dbReference type="EMBL" id="CP003466">
    <property type="protein sequence ID" value="AFT70007.1"/>
    <property type="molecule type" value="Genomic_DNA"/>
</dbReference>
<organism evidence="1 2">
    <name type="scientific">Alcanivorax dieselolei (strain DSM 16502 / CGMCC 1.3690 / MCCC 1A00001 / B-5)</name>
    <name type="common">Alloalcanivorax dieselolei</name>
    <dbReference type="NCBI Taxonomy" id="930169"/>
    <lineage>
        <taxon>Bacteria</taxon>
        <taxon>Pseudomonadati</taxon>
        <taxon>Pseudomonadota</taxon>
        <taxon>Gammaproteobacteria</taxon>
        <taxon>Oceanospirillales</taxon>
        <taxon>Alcanivoracaceae</taxon>
        <taxon>Alloalcanivorax</taxon>
    </lineage>
</organism>
<dbReference type="HOGENOM" id="CLU_096820_0_0_6"/>
<evidence type="ECO:0000313" key="1">
    <source>
        <dbReference type="EMBL" id="AFT70007.1"/>
    </source>
</evidence>
<dbReference type="KEGG" id="adi:B5T_01728"/>
<dbReference type="STRING" id="930169.B5T_01728"/>
<dbReference type="PATRIC" id="fig|930169.3.peg.1704"/>
<protein>
    <submittedName>
        <fullName evidence="1">Transcriptional regulator-like protein</fullName>
    </submittedName>
</protein>
<gene>
    <name evidence="1" type="ordered locus">B5T_01728</name>
</gene>
<dbReference type="AlphaFoldDB" id="K0CEB4"/>
<name>K0CEB4_ALCDB</name>
<keyword evidence="2" id="KW-1185">Reference proteome</keyword>
<dbReference type="Proteomes" id="UP000006286">
    <property type="component" value="Chromosome"/>
</dbReference>
<evidence type="ECO:0000313" key="2">
    <source>
        <dbReference type="Proteomes" id="UP000006286"/>
    </source>
</evidence>